<dbReference type="Proteomes" id="UP000252118">
    <property type="component" value="Unassembled WGS sequence"/>
</dbReference>
<proteinExistence type="predicted"/>
<evidence type="ECO:0000313" key="1">
    <source>
        <dbReference type="EMBL" id="RBP03167.1"/>
    </source>
</evidence>
<dbReference type="GO" id="GO:0016740">
    <property type="term" value="F:transferase activity"/>
    <property type="evidence" value="ECO:0007669"/>
    <property type="project" value="UniProtKB-KW"/>
</dbReference>
<evidence type="ECO:0000313" key="2">
    <source>
        <dbReference type="Proteomes" id="UP000252118"/>
    </source>
</evidence>
<dbReference type="AlphaFoldDB" id="A0A366EL81"/>
<dbReference type="InterPro" id="IPR039498">
    <property type="entry name" value="NTP_transf_5"/>
</dbReference>
<keyword evidence="1" id="KW-0808">Transferase</keyword>
<reference evidence="1 2" key="1">
    <citation type="submission" date="2018-06" db="EMBL/GenBank/DDBJ databases">
        <title>Freshwater and sediment microbial communities from various areas in North America, analyzing microbe dynamics in response to fracking.</title>
        <authorList>
            <person name="Lamendella R."/>
        </authorList>
    </citation>
    <scope>NUCLEOTIDE SEQUENCE [LARGE SCALE GENOMIC DNA]</scope>
    <source>
        <strain evidence="1 2">97B</strain>
    </source>
</reference>
<name>A0A366EL81_9BACI</name>
<dbReference type="EMBL" id="QNRJ01000010">
    <property type="protein sequence ID" value="RBP03167.1"/>
    <property type="molecule type" value="Genomic_DNA"/>
</dbReference>
<dbReference type="SUPFAM" id="SSF81301">
    <property type="entry name" value="Nucleotidyltransferase"/>
    <property type="match status" value="1"/>
</dbReference>
<comment type="caution">
    <text evidence="1">The sequence shown here is derived from an EMBL/GenBank/DDBJ whole genome shotgun (WGS) entry which is preliminary data.</text>
</comment>
<dbReference type="InterPro" id="IPR043519">
    <property type="entry name" value="NT_sf"/>
</dbReference>
<accession>A0A366EL81</accession>
<dbReference type="Pfam" id="PF14907">
    <property type="entry name" value="NTP_transf_5"/>
    <property type="match status" value="1"/>
</dbReference>
<dbReference type="RefSeq" id="WP_397540946.1">
    <property type="nucleotide sequence ID" value="NZ_QNRJ01000010.1"/>
</dbReference>
<sequence>MIKDTSLNFNNIPNELITLLEIIEMDKGTESFSFPQAFNWERFVELAKHHRLYPQLFSKIKELNISIPTAVNKSLLRLYQRNTFHMLHLTGEMNRVSQLFYHNQVKTIFLKGPILGKELYGDISIRTSGDIDVLVPLESIETVDRLLYEEGYVKDDYFSTILDDWKWRHHHVTYFHPIKQIKLEIHWRLSPGPGVEPSFMDLWNRKRHSTISNVPIYMLGKEDLFMFLISHGARHGWSRLRWLADIHQLVLQGQNWKCLYSILEKYEMVHLTGQALLLSSNLFNTPLNQEMEGCARKQEAVRLAKRTIFYFERLVNLHTEPLPLEVSSYHKSYLFSLKSLKQKVIFILSFLHPYPEDAETLPLPKSLHYLYFPLRPALWFWRKAKKQAVL</sequence>
<protein>
    <submittedName>
        <fullName evidence="1">Putative nucleotidyltransferase-like protein</fullName>
    </submittedName>
</protein>
<organism evidence="1 2">
    <name type="scientific">Rossellomorea aquimaris</name>
    <dbReference type="NCBI Taxonomy" id="189382"/>
    <lineage>
        <taxon>Bacteria</taxon>
        <taxon>Bacillati</taxon>
        <taxon>Bacillota</taxon>
        <taxon>Bacilli</taxon>
        <taxon>Bacillales</taxon>
        <taxon>Bacillaceae</taxon>
        <taxon>Rossellomorea</taxon>
    </lineage>
</organism>
<gene>
    <name evidence="1" type="ORF">DET59_11049</name>
</gene>